<dbReference type="STRING" id="1291518.A0A0D9P6K0"/>
<evidence type="ECO:0000313" key="3">
    <source>
        <dbReference type="EMBL" id="KJK81834.1"/>
    </source>
</evidence>
<feature type="region of interest" description="Disordered" evidence="1">
    <location>
        <begin position="303"/>
        <end position="383"/>
    </location>
</feature>
<reference evidence="4" key="1">
    <citation type="journal article" date="2014" name="BMC Genomics">
        <title>The genome sequence of the biocontrol fungus Metarhizium anisopliae and comparative genomics of Metarhizium species.</title>
        <authorList>
            <person name="Pattemore J.A."/>
            <person name="Hane J.K."/>
            <person name="Williams A.H."/>
            <person name="Wilson B.A."/>
            <person name="Stodart B.J."/>
            <person name="Ash G.J."/>
        </authorList>
    </citation>
    <scope>NUCLEOTIDE SEQUENCE [LARGE SCALE GENOMIC DNA]</scope>
    <source>
        <strain evidence="4">BRIP 53293</strain>
    </source>
</reference>
<proteinExistence type="predicted"/>
<dbReference type="SMART" id="SM00353">
    <property type="entry name" value="HLH"/>
    <property type="match status" value="1"/>
</dbReference>
<evidence type="ECO:0000256" key="1">
    <source>
        <dbReference type="SAM" id="MobiDB-lite"/>
    </source>
</evidence>
<feature type="compositionally biased region" description="Gly residues" evidence="1">
    <location>
        <begin position="407"/>
        <end position="420"/>
    </location>
</feature>
<feature type="compositionally biased region" description="Polar residues" evidence="1">
    <location>
        <begin position="8"/>
        <end position="31"/>
    </location>
</feature>
<dbReference type="Proteomes" id="UP000054544">
    <property type="component" value="Unassembled WGS sequence"/>
</dbReference>
<feature type="compositionally biased region" description="Basic and acidic residues" evidence="1">
    <location>
        <begin position="328"/>
        <end position="345"/>
    </location>
</feature>
<feature type="region of interest" description="Disordered" evidence="1">
    <location>
        <begin position="1"/>
        <end position="53"/>
    </location>
</feature>
<dbReference type="InterPro" id="IPR052099">
    <property type="entry name" value="Regulatory_TF_Diverse"/>
</dbReference>
<feature type="compositionally biased region" description="Low complexity" evidence="1">
    <location>
        <begin position="32"/>
        <end position="46"/>
    </location>
</feature>
<feature type="compositionally biased region" description="Basic and acidic residues" evidence="1">
    <location>
        <begin position="371"/>
        <end position="383"/>
    </location>
</feature>
<evidence type="ECO:0000313" key="4">
    <source>
        <dbReference type="Proteomes" id="UP000054544"/>
    </source>
</evidence>
<sequence length="494" mass="53709">MMHDNVIREQSVSSMEQDLSSSRQTSQPAQDTSSWGTSAASAGMGTFDFTSAPPDVSIPSFDPAIAAFADLSFTQPPHGSPYQTGKNTMASPQSDALLQGRDFHDKKRMKVESDTPALDSIDYWISFDDDLDKMGSFEIDYSRRPDLLSQNRPGMASDSIPGLGSGLYSTSTAPFREEDFFDDSAFEQVLSDDEEMFEATAKPGEKMAQLESISTLQQPLDNNNTALFNSAQGADKFQPGTRLESTFKDVSKQMRRTGPQDAEPDIDEHRRFLEEALNSGRIPGALIPPNGFGVGFGAGMGCRPPQEFITRPLSPLGKPTESQTTSKDTSRAKTGEMVDETESKKPTTKRPTTSRAGSSKKATTAGAPKARSADRIAHNDVERKYRTNLKDKIAELRAAVPALQTSGGDGGGDSEGGSAGGQQSAAKISKGTVLTKATEYIHQLEARNRTIMQEHQQLARRLQAFETLLNSTGRQTDMMMPNHSMTLFDPRGFC</sequence>
<dbReference type="Gene3D" id="4.10.280.10">
    <property type="entry name" value="Helix-loop-helix DNA-binding domain"/>
    <property type="match status" value="1"/>
</dbReference>
<dbReference type="EMBL" id="KE384725">
    <property type="protein sequence ID" value="KJK81834.1"/>
    <property type="molecule type" value="Genomic_DNA"/>
</dbReference>
<feature type="region of interest" description="Disordered" evidence="1">
    <location>
        <begin position="403"/>
        <end position="425"/>
    </location>
</feature>
<dbReference type="PROSITE" id="PS50888">
    <property type="entry name" value="BHLH"/>
    <property type="match status" value="1"/>
</dbReference>
<dbReference type="InterPro" id="IPR036638">
    <property type="entry name" value="HLH_DNA-bd_sf"/>
</dbReference>
<keyword evidence="4" id="KW-1185">Reference proteome</keyword>
<accession>A0A0D9P6K0</accession>
<protein>
    <recommendedName>
        <fullName evidence="2">BHLH domain-containing protein</fullName>
    </recommendedName>
</protein>
<evidence type="ECO:0000259" key="2">
    <source>
        <dbReference type="PROSITE" id="PS50888"/>
    </source>
</evidence>
<dbReference type="SUPFAM" id="SSF47459">
    <property type="entry name" value="HLH, helix-loop-helix DNA-binding domain"/>
    <property type="match status" value="1"/>
</dbReference>
<dbReference type="PANTHER" id="PTHR47336">
    <property type="entry name" value="TRANSCRIPTION FACTOR HMS1-RELATED"/>
    <property type="match status" value="1"/>
</dbReference>
<feature type="domain" description="BHLH" evidence="2">
    <location>
        <begin position="373"/>
        <end position="444"/>
    </location>
</feature>
<organism evidence="3 4">
    <name type="scientific">Metarhizium anisopliae BRIP 53293</name>
    <dbReference type="NCBI Taxonomy" id="1291518"/>
    <lineage>
        <taxon>Eukaryota</taxon>
        <taxon>Fungi</taxon>
        <taxon>Dikarya</taxon>
        <taxon>Ascomycota</taxon>
        <taxon>Pezizomycotina</taxon>
        <taxon>Sordariomycetes</taxon>
        <taxon>Hypocreomycetidae</taxon>
        <taxon>Hypocreales</taxon>
        <taxon>Clavicipitaceae</taxon>
        <taxon>Metarhizium</taxon>
    </lineage>
</organism>
<gene>
    <name evidence="3" type="ORF">H634G_03097</name>
</gene>
<dbReference type="GO" id="GO:0046983">
    <property type="term" value="F:protein dimerization activity"/>
    <property type="evidence" value="ECO:0007669"/>
    <property type="project" value="InterPro"/>
</dbReference>
<dbReference type="Pfam" id="PF00010">
    <property type="entry name" value="HLH"/>
    <property type="match status" value="1"/>
</dbReference>
<dbReference type="PANTHER" id="PTHR47336:SF2">
    <property type="entry name" value="TRANSCRIPTION FACTOR HMS1-RELATED"/>
    <property type="match status" value="1"/>
</dbReference>
<dbReference type="OrthoDB" id="2133190at2759"/>
<name>A0A0D9P6K0_METAN</name>
<dbReference type="AlphaFoldDB" id="A0A0D9P6K0"/>
<dbReference type="InterPro" id="IPR011598">
    <property type="entry name" value="bHLH_dom"/>
</dbReference>